<evidence type="ECO:0000256" key="6">
    <source>
        <dbReference type="ARBA" id="ARBA00023136"/>
    </source>
</evidence>
<dbReference type="InterPro" id="IPR036259">
    <property type="entry name" value="MFS_trans_sf"/>
</dbReference>
<feature type="transmembrane region" description="Helical" evidence="7">
    <location>
        <begin position="369"/>
        <end position="388"/>
    </location>
</feature>
<dbReference type="InterPro" id="IPR011701">
    <property type="entry name" value="MFS"/>
</dbReference>
<feature type="transmembrane region" description="Helical" evidence="7">
    <location>
        <begin position="248"/>
        <end position="267"/>
    </location>
</feature>
<dbReference type="Gene3D" id="1.20.1250.20">
    <property type="entry name" value="MFS general substrate transporter like domains"/>
    <property type="match status" value="1"/>
</dbReference>
<evidence type="ECO:0000259" key="8">
    <source>
        <dbReference type="PROSITE" id="PS50850"/>
    </source>
</evidence>
<proteinExistence type="predicted"/>
<dbReference type="InterPro" id="IPR020846">
    <property type="entry name" value="MFS_dom"/>
</dbReference>
<evidence type="ECO:0000256" key="3">
    <source>
        <dbReference type="ARBA" id="ARBA00022475"/>
    </source>
</evidence>
<feature type="transmembrane region" description="Helical" evidence="7">
    <location>
        <begin position="346"/>
        <end position="363"/>
    </location>
</feature>
<feature type="transmembrane region" description="Helical" evidence="7">
    <location>
        <begin position="72"/>
        <end position="91"/>
    </location>
</feature>
<dbReference type="PANTHER" id="PTHR43266:SF7">
    <property type="entry name" value="TRANSPORTER, PUTATIVE-RELATED"/>
    <property type="match status" value="1"/>
</dbReference>
<keyword evidence="10" id="KW-1185">Reference proteome</keyword>
<evidence type="ECO:0000313" key="9">
    <source>
        <dbReference type="EMBL" id="MFC7373114.1"/>
    </source>
</evidence>
<dbReference type="RefSeq" id="WP_379750719.1">
    <property type="nucleotide sequence ID" value="NZ_JBHTCP010000050.1"/>
</dbReference>
<feature type="transmembrane region" description="Helical" evidence="7">
    <location>
        <begin position="136"/>
        <end position="156"/>
    </location>
</feature>
<feature type="transmembrane region" description="Helical" evidence="7">
    <location>
        <begin position="7"/>
        <end position="27"/>
    </location>
</feature>
<evidence type="ECO:0000256" key="4">
    <source>
        <dbReference type="ARBA" id="ARBA00022692"/>
    </source>
</evidence>
<reference evidence="10" key="1">
    <citation type="journal article" date="2019" name="Int. J. Syst. Evol. Microbiol.">
        <title>The Global Catalogue of Microorganisms (GCM) 10K type strain sequencing project: providing services to taxonomists for standard genome sequencing and annotation.</title>
        <authorList>
            <consortium name="The Broad Institute Genomics Platform"/>
            <consortium name="The Broad Institute Genome Sequencing Center for Infectious Disease"/>
            <person name="Wu L."/>
            <person name="Ma J."/>
        </authorList>
    </citation>
    <scope>NUCLEOTIDE SEQUENCE [LARGE SCALE GENOMIC DNA]</scope>
    <source>
        <strain evidence="10">NBRC 106396</strain>
    </source>
</reference>
<comment type="caution">
    <text evidence="9">The sequence shown here is derived from an EMBL/GenBank/DDBJ whole genome shotgun (WGS) entry which is preliminary data.</text>
</comment>
<dbReference type="CDD" id="cd06173">
    <property type="entry name" value="MFS_MefA_like"/>
    <property type="match status" value="1"/>
</dbReference>
<dbReference type="Proteomes" id="UP001596549">
    <property type="component" value="Unassembled WGS sequence"/>
</dbReference>
<feature type="transmembrane region" description="Helical" evidence="7">
    <location>
        <begin position="205"/>
        <end position="228"/>
    </location>
</feature>
<dbReference type="SUPFAM" id="SSF103473">
    <property type="entry name" value="MFS general substrate transporter"/>
    <property type="match status" value="1"/>
</dbReference>
<sequence>MWKNKNFLLILGGTLIVDVGFWFGIIGNLEFLQQNIESSFYQSLFLIVGILMAVILAPLAGRIVDQAPKKNIIVLSSFVRIFAVFFMFAAIKTGSVWWMLLYNVFMGAAASFTMPAFQALLPLILEREQLLGANALLQNMMTVSRIAGTALAGFMLVKVSLFSLYLITLIAYIATFVCLTFLKVNEHKEEKASTTNKNRSRFKEVFPIFKAHPAIITPFLLVIVPYLFLAGFNLMIIEISELQNNPSIKGTLYMVEGAAVFLGSVILNRFLKQRAIVPVLLGAVTLVAISQLTLYFSTIHWMPFVSFALFGLTVGVYFPVSNTIFQVEVPQEFHGRFFSFKRMIESLMFPLFMIMTGYFLDTLGIQHMAVLYGGISLLLIVLYGWKVLRGNEDTRTMKVSALEASK</sequence>
<feature type="transmembrane region" description="Helical" evidence="7">
    <location>
        <begin position="39"/>
        <end position="60"/>
    </location>
</feature>
<keyword evidence="6 7" id="KW-0472">Membrane</keyword>
<evidence type="ECO:0000256" key="5">
    <source>
        <dbReference type="ARBA" id="ARBA00022989"/>
    </source>
</evidence>
<keyword evidence="2" id="KW-0813">Transport</keyword>
<feature type="transmembrane region" description="Helical" evidence="7">
    <location>
        <begin position="162"/>
        <end position="184"/>
    </location>
</feature>
<comment type="subcellular location">
    <subcellularLocation>
        <location evidence="1">Cell membrane</location>
        <topology evidence="1">Multi-pass membrane protein</topology>
    </subcellularLocation>
</comment>
<feature type="domain" description="Major facilitator superfamily (MFS) profile" evidence="8">
    <location>
        <begin position="1"/>
        <end position="186"/>
    </location>
</feature>
<evidence type="ECO:0000313" key="10">
    <source>
        <dbReference type="Proteomes" id="UP001596549"/>
    </source>
</evidence>
<accession>A0ABW2NRF0</accession>
<feature type="transmembrane region" description="Helical" evidence="7">
    <location>
        <begin position="304"/>
        <end position="325"/>
    </location>
</feature>
<name>A0ABW2NRF0_9BACL</name>
<organism evidence="9 10">
    <name type="scientific">Fictibacillus iocasae</name>
    <dbReference type="NCBI Taxonomy" id="2715437"/>
    <lineage>
        <taxon>Bacteria</taxon>
        <taxon>Bacillati</taxon>
        <taxon>Bacillota</taxon>
        <taxon>Bacilli</taxon>
        <taxon>Bacillales</taxon>
        <taxon>Fictibacillaceae</taxon>
        <taxon>Fictibacillus</taxon>
    </lineage>
</organism>
<evidence type="ECO:0000256" key="1">
    <source>
        <dbReference type="ARBA" id="ARBA00004651"/>
    </source>
</evidence>
<dbReference type="PROSITE" id="PS50850">
    <property type="entry name" value="MFS"/>
    <property type="match status" value="1"/>
</dbReference>
<gene>
    <name evidence="9" type="ORF">ACFQPF_15850</name>
</gene>
<feature type="transmembrane region" description="Helical" evidence="7">
    <location>
        <begin position="97"/>
        <end position="124"/>
    </location>
</feature>
<dbReference type="PANTHER" id="PTHR43266">
    <property type="entry name" value="MACROLIDE-EFFLUX PROTEIN"/>
    <property type="match status" value="1"/>
</dbReference>
<keyword evidence="3" id="KW-1003">Cell membrane</keyword>
<dbReference type="Pfam" id="PF07690">
    <property type="entry name" value="MFS_1"/>
    <property type="match status" value="1"/>
</dbReference>
<dbReference type="EMBL" id="JBHTCP010000050">
    <property type="protein sequence ID" value="MFC7373114.1"/>
    <property type="molecule type" value="Genomic_DNA"/>
</dbReference>
<keyword evidence="5 7" id="KW-1133">Transmembrane helix</keyword>
<evidence type="ECO:0000256" key="7">
    <source>
        <dbReference type="SAM" id="Phobius"/>
    </source>
</evidence>
<keyword evidence="4 7" id="KW-0812">Transmembrane</keyword>
<feature type="transmembrane region" description="Helical" evidence="7">
    <location>
        <begin position="279"/>
        <end position="298"/>
    </location>
</feature>
<protein>
    <submittedName>
        <fullName evidence="9">MFS transporter</fullName>
    </submittedName>
</protein>
<evidence type="ECO:0000256" key="2">
    <source>
        <dbReference type="ARBA" id="ARBA00022448"/>
    </source>
</evidence>